<evidence type="ECO:0000256" key="2">
    <source>
        <dbReference type="ARBA" id="ARBA00008371"/>
    </source>
</evidence>
<evidence type="ECO:0000256" key="5">
    <source>
        <dbReference type="ARBA" id="ARBA00023242"/>
    </source>
</evidence>
<comment type="similarity">
    <text evidence="2">Belongs to the vir family.</text>
</comment>
<feature type="domain" description="Virilizer N-terminal" evidence="7">
    <location>
        <begin position="8"/>
        <end position="311"/>
    </location>
</feature>
<organism evidence="8 9">
    <name type="scientific">Batillaria attramentaria</name>
    <dbReference type="NCBI Taxonomy" id="370345"/>
    <lineage>
        <taxon>Eukaryota</taxon>
        <taxon>Metazoa</taxon>
        <taxon>Spiralia</taxon>
        <taxon>Lophotrochozoa</taxon>
        <taxon>Mollusca</taxon>
        <taxon>Gastropoda</taxon>
        <taxon>Caenogastropoda</taxon>
        <taxon>Sorbeoconcha</taxon>
        <taxon>Cerithioidea</taxon>
        <taxon>Batillariidae</taxon>
        <taxon>Batillaria</taxon>
    </lineage>
</organism>
<dbReference type="InterPro" id="IPR031801">
    <property type="entry name" value="VIR_N"/>
</dbReference>
<reference evidence="8 9" key="1">
    <citation type="journal article" date="2023" name="Sci. Data">
        <title>Genome assembly of the Korean intertidal mud-creeper Batillaria attramentaria.</title>
        <authorList>
            <person name="Patra A.K."/>
            <person name="Ho P.T."/>
            <person name="Jun S."/>
            <person name="Lee S.J."/>
            <person name="Kim Y."/>
            <person name="Won Y.J."/>
        </authorList>
    </citation>
    <scope>NUCLEOTIDE SEQUENCE [LARGE SCALE GENOMIC DNA]</scope>
    <source>
        <tissue evidence="8">Foot muscle</tissue>
    </source>
</reference>
<dbReference type="Pfam" id="PF15912">
    <property type="entry name" value="VIR_N"/>
    <property type="match status" value="1"/>
</dbReference>
<feature type="compositionally biased region" description="Acidic residues" evidence="6">
    <location>
        <begin position="347"/>
        <end position="368"/>
    </location>
</feature>
<evidence type="ECO:0000313" key="9">
    <source>
        <dbReference type="Proteomes" id="UP001519460"/>
    </source>
</evidence>
<name>A0ABD0LLD9_9CAEN</name>
<keyword evidence="4" id="KW-0508">mRNA splicing</keyword>
<comment type="caution">
    <text evidence="8">The sequence shown here is derived from an EMBL/GenBank/DDBJ whole genome shotgun (WGS) entry which is preliminary data.</text>
</comment>
<protein>
    <recommendedName>
        <fullName evidence="7">Virilizer N-terminal domain-containing protein</fullName>
    </recommendedName>
</protein>
<dbReference type="AlphaFoldDB" id="A0ABD0LLD9"/>
<evidence type="ECO:0000313" key="8">
    <source>
        <dbReference type="EMBL" id="KAK7500315.1"/>
    </source>
</evidence>
<dbReference type="GO" id="GO:0005634">
    <property type="term" value="C:nucleus"/>
    <property type="evidence" value="ECO:0007669"/>
    <property type="project" value="UniProtKB-SubCell"/>
</dbReference>
<accession>A0ABD0LLD9</accession>
<dbReference type="GO" id="GO:0008380">
    <property type="term" value="P:RNA splicing"/>
    <property type="evidence" value="ECO:0007669"/>
    <property type="project" value="UniProtKB-KW"/>
</dbReference>
<keyword evidence="5" id="KW-0539">Nucleus</keyword>
<dbReference type="InterPro" id="IPR026736">
    <property type="entry name" value="Virilizer"/>
</dbReference>
<feature type="region of interest" description="Disordered" evidence="6">
    <location>
        <begin position="132"/>
        <end position="164"/>
    </location>
</feature>
<evidence type="ECO:0000256" key="6">
    <source>
        <dbReference type="SAM" id="MobiDB-lite"/>
    </source>
</evidence>
<feature type="region of interest" description="Disordered" evidence="6">
    <location>
        <begin position="183"/>
        <end position="405"/>
    </location>
</feature>
<dbReference type="EMBL" id="JACVVK020000038">
    <property type="protein sequence ID" value="KAK7500315.1"/>
    <property type="molecule type" value="Genomic_DNA"/>
</dbReference>
<feature type="compositionally biased region" description="Basic and acidic residues" evidence="6">
    <location>
        <begin position="148"/>
        <end position="157"/>
    </location>
</feature>
<feature type="non-terminal residue" evidence="8">
    <location>
        <position position="1238"/>
    </location>
</feature>
<sequence length="1238" mass="138595">MADAGDPSVELLFFDTFSHENTEELNLDLVQFPCPVIIYEVRIIPLRAQVQANLPGGVRLGATNPSSFKLELFINNLSRPSAATFEKLGLLDYKENTNIQLKPEAEVPTDGLVLKGWYNTVTVAVYGCMTTVKPVKASPPPPPPPPRKVQEPRHEPAMTEEELCKSAPTTQHPLDFIQHQLQQLQQRYPQSQQAPQPGPSGAPPTGAAPSGPPTPSSRDIFKPFEQMLQPHPARGDREREIHDQRDARDQRDVRDQKRDFTFPPEPKEPYDARDRDRESSGRDPHDENRSRDSRDRDDWEYRREPRDRRGSRDSDSRDSHDFRGSREGSQEGRDFRDRDRDQPPMPPEEEMEVTETVGGEEGDDDAEIYENLSDNSPAPEGFDQEPQDGEDGYEDISSDDELNDGEEAEMIPCYLAPLGMFRDPSLSLYEVEVCGYEQLTQSEQQRPAEAQSLMDVIGQLGDVEHTDKWVSGLETAPPLMNKGLGYLVNVEKRKLLLDWTMEGLDQDKAMQQPEGTFKVRHLKMGIALATSLLQCSPSVAKGLITRGVQYSLLNLLESPYMAFSIRLQILKALDASLRFPDGVRWFLGSHPEQEARRDSATLTCYQRTVQLMTKKQLAQVMMGLKALLHKVHTYETFMKLRAAIDHVLDSLPSVDEEETPHKTGGEEDGEEDLAPPESSLPVEEEDVDKIVACLEEIHRLFAQPQHLISQPSSLLPVKSLSDKEAKPADVYPAVFRLAYHCRLLECLFVLLSTPALASQAAVFVVVRRVIRTVLQTQEGLLFLSTRPDTTNGIIRSLVQMTDEACEEAGEDMLARQLGLEMVYHLQTLQHIDQLFEYLKKVGDNIKVDDAEPLGILHSLYSMTFTPGLRDCVMGRRAIAHVLGLATNLNALLPFIQPTGDEAKDVALRKSVSWGYTTQLITMVIMYSEGSQLIEKFGSRLLAISEDAANSSKLAQLQEWLAPVKKLTSFGVEDVGTMATLLKTYAEDAAKLPPEVPTPLHHTYVLVELYSADCFPVLINILQKLSELQLKPWQQGIPQSLDHWTMFFAAVVPALAIVRATLSLIIKTRGSEFKDLTVLPTLFELHTVLCSVPSSTLYSQDTLSVQKNIVDTLLAFTQPDFKSQGEEALSSSLWTLMMKEVIRYPVKSPYVYMSGLLLISELVPLPFPLLTKELLSDEEVSLAVNTRKLWSAHLHPLMPDIHNVISLLAGTGCQPLLCLLRRVCWQIADLAAPSATIIA</sequence>
<feature type="region of interest" description="Disordered" evidence="6">
    <location>
        <begin position="651"/>
        <end position="683"/>
    </location>
</feature>
<keyword evidence="9" id="KW-1185">Reference proteome</keyword>
<evidence type="ECO:0000256" key="4">
    <source>
        <dbReference type="ARBA" id="ARBA00023187"/>
    </source>
</evidence>
<evidence type="ECO:0000259" key="7">
    <source>
        <dbReference type="Pfam" id="PF15912"/>
    </source>
</evidence>
<feature type="compositionally biased region" description="Basic and acidic residues" evidence="6">
    <location>
        <begin position="233"/>
        <end position="342"/>
    </location>
</feature>
<feature type="compositionally biased region" description="Acidic residues" evidence="6">
    <location>
        <begin position="382"/>
        <end position="405"/>
    </location>
</feature>
<feature type="compositionally biased region" description="Pro residues" evidence="6">
    <location>
        <begin position="137"/>
        <end position="147"/>
    </location>
</feature>
<dbReference type="GO" id="GO:0006397">
    <property type="term" value="P:mRNA processing"/>
    <property type="evidence" value="ECO:0007669"/>
    <property type="project" value="UniProtKB-KW"/>
</dbReference>
<evidence type="ECO:0000256" key="3">
    <source>
        <dbReference type="ARBA" id="ARBA00022664"/>
    </source>
</evidence>
<gene>
    <name evidence="8" type="ORF">BaRGS_00008538</name>
</gene>
<dbReference type="PANTHER" id="PTHR23185">
    <property type="entry name" value="PROTEIN VIRILIZER HOMOLOG"/>
    <property type="match status" value="1"/>
</dbReference>
<dbReference type="Proteomes" id="UP001519460">
    <property type="component" value="Unassembled WGS sequence"/>
</dbReference>
<keyword evidence="3" id="KW-0507">mRNA processing</keyword>
<comment type="subcellular location">
    <subcellularLocation>
        <location evidence="1">Nucleus</location>
    </subcellularLocation>
</comment>
<proteinExistence type="inferred from homology"/>
<evidence type="ECO:0000256" key="1">
    <source>
        <dbReference type="ARBA" id="ARBA00004123"/>
    </source>
</evidence>
<feature type="compositionally biased region" description="Low complexity" evidence="6">
    <location>
        <begin position="183"/>
        <end position="195"/>
    </location>
</feature>
<dbReference type="PANTHER" id="PTHR23185:SF0">
    <property type="entry name" value="PROTEIN VIRILIZER HOMOLOG"/>
    <property type="match status" value="1"/>
</dbReference>